<dbReference type="PANTHER" id="PTHR18868">
    <property type="entry name" value="OS07G0665300 PROTEIN-RELATED"/>
    <property type="match status" value="1"/>
</dbReference>
<sequence length="165" mass="18120">MQFEHHTKVAAVSRCFSSGFLTATIGVDLAPPNPLTSETIVSTCRIHKAGIGGPLVDFDGNFVGMNSSRTKMKRTAYLRRKQILRFLVFQRLVRVKDGVDDATRAGINSEMRAIRPTLDTTSIARLSESRKGALSEQVIPSYANAQAYASKAHVLMLQVSSHRSI</sequence>
<protein>
    <submittedName>
        <fullName evidence="1">Uncharacterized protein</fullName>
    </submittedName>
</protein>
<evidence type="ECO:0000313" key="2">
    <source>
        <dbReference type="Proteomes" id="UP000015106"/>
    </source>
</evidence>
<dbReference type="Gramene" id="TuG1812G0500003778.01.T01">
    <property type="protein sequence ID" value="TuG1812G0500003778.01.T01"/>
    <property type="gene ID" value="TuG1812G0500003778.01"/>
</dbReference>
<proteinExistence type="predicted"/>
<evidence type="ECO:0000313" key="1">
    <source>
        <dbReference type="EnsemblPlants" id="TuG1812G0500003778.01.T01"/>
    </source>
</evidence>
<organism evidence="1 2">
    <name type="scientific">Triticum urartu</name>
    <name type="common">Red wild einkorn</name>
    <name type="synonym">Crithodium urartu</name>
    <dbReference type="NCBI Taxonomy" id="4572"/>
    <lineage>
        <taxon>Eukaryota</taxon>
        <taxon>Viridiplantae</taxon>
        <taxon>Streptophyta</taxon>
        <taxon>Embryophyta</taxon>
        <taxon>Tracheophyta</taxon>
        <taxon>Spermatophyta</taxon>
        <taxon>Magnoliopsida</taxon>
        <taxon>Liliopsida</taxon>
        <taxon>Poales</taxon>
        <taxon>Poaceae</taxon>
        <taxon>BOP clade</taxon>
        <taxon>Pooideae</taxon>
        <taxon>Triticodae</taxon>
        <taxon>Triticeae</taxon>
        <taxon>Triticinae</taxon>
        <taxon>Triticum</taxon>
    </lineage>
</organism>
<name>A0A8R7QIB4_TRIUA</name>
<dbReference type="SUPFAM" id="SSF50494">
    <property type="entry name" value="Trypsin-like serine proteases"/>
    <property type="match status" value="1"/>
</dbReference>
<dbReference type="PANTHER" id="PTHR18868:SF48">
    <property type="entry name" value="BULB-TYPE LECTIN DOMAIN-CONTAINING PROTEIN"/>
    <property type="match status" value="1"/>
</dbReference>
<keyword evidence="2" id="KW-1185">Reference proteome</keyword>
<reference evidence="1" key="3">
    <citation type="submission" date="2022-06" db="UniProtKB">
        <authorList>
            <consortium name="EnsemblPlants"/>
        </authorList>
    </citation>
    <scope>IDENTIFICATION</scope>
</reference>
<dbReference type="AlphaFoldDB" id="A0A8R7QIB4"/>
<reference evidence="1" key="2">
    <citation type="submission" date="2018-03" db="EMBL/GenBank/DDBJ databases">
        <title>The Triticum urartu genome reveals the dynamic nature of wheat genome evolution.</title>
        <authorList>
            <person name="Ling H."/>
            <person name="Ma B."/>
            <person name="Shi X."/>
            <person name="Liu H."/>
            <person name="Dong L."/>
            <person name="Sun H."/>
            <person name="Cao Y."/>
            <person name="Gao Q."/>
            <person name="Zheng S."/>
            <person name="Li Y."/>
            <person name="Yu Y."/>
            <person name="Du H."/>
            <person name="Qi M."/>
            <person name="Li Y."/>
            <person name="Yu H."/>
            <person name="Cui Y."/>
            <person name="Wang N."/>
            <person name="Chen C."/>
            <person name="Wu H."/>
            <person name="Zhao Y."/>
            <person name="Zhang J."/>
            <person name="Li Y."/>
            <person name="Zhou W."/>
            <person name="Zhang B."/>
            <person name="Hu W."/>
            <person name="Eijk M."/>
            <person name="Tang J."/>
            <person name="Witsenboer H."/>
            <person name="Zhao S."/>
            <person name="Li Z."/>
            <person name="Zhang A."/>
            <person name="Wang D."/>
            <person name="Liang C."/>
        </authorList>
    </citation>
    <scope>NUCLEOTIDE SEQUENCE [LARGE SCALE GENOMIC DNA]</scope>
    <source>
        <strain evidence="1">cv. G1812</strain>
    </source>
</reference>
<dbReference type="InterPro" id="IPR009003">
    <property type="entry name" value="Peptidase_S1_PA"/>
</dbReference>
<dbReference type="EnsemblPlants" id="TuG1812G0500003778.01.T01">
    <property type="protein sequence ID" value="TuG1812G0500003778.01.T01"/>
    <property type="gene ID" value="TuG1812G0500003778.01"/>
</dbReference>
<accession>A0A8R7QIB4</accession>
<reference evidence="2" key="1">
    <citation type="journal article" date="2013" name="Nature">
        <title>Draft genome of the wheat A-genome progenitor Triticum urartu.</title>
        <authorList>
            <person name="Ling H.Q."/>
            <person name="Zhao S."/>
            <person name="Liu D."/>
            <person name="Wang J."/>
            <person name="Sun H."/>
            <person name="Zhang C."/>
            <person name="Fan H."/>
            <person name="Li D."/>
            <person name="Dong L."/>
            <person name="Tao Y."/>
            <person name="Gao C."/>
            <person name="Wu H."/>
            <person name="Li Y."/>
            <person name="Cui Y."/>
            <person name="Guo X."/>
            <person name="Zheng S."/>
            <person name="Wang B."/>
            <person name="Yu K."/>
            <person name="Liang Q."/>
            <person name="Yang W."/>
            <person name="Lou X."/>
            <person name="Chen J."/>
            <person name="Feng M."/>
            <person name="Jian J."/>
            <person name="Zhang X."/>
            <person name="Luo G."/>
            <person name="Jiang Y."/>
            <person name="Liu J."/>
            <person name="Wang Z."/>
            <person name="Sha Y."/>
            <person name="Zhang B."/>
            <person name="Wu H."/>
            <person name="Tang D."/>
            <person name="Shen Q."/>
            <person name="Xue P."/>
            <person name="Zou S."/>
            <person name="Wang X."/>
            <person name="Liu X."/>
            <person name="Wang F."/>
            <person name="Yang Y."/>
            <person name="An X."/>
            <person name="Dong Z."/>
            <person name="Zhang K."/>
            <person name="Zhang X."/>
            <person name="Luo M.C."/>
            <person name="Dvorak J."/>
            <person name="Tong Y."/>
            <person name="Wang J."/>
            <person name="Yang H."/>
            <person name="Li Z."/>
            <person name="Wang D."/>
            <person name="Zhang A."/>
            <person name="Wang J."/>
        </authorList>
    </citation>
    <scope>NUCLEOTIDE SEQUENCE</scope>
    <source>
        <strain evidence="2">cv. G1812</strain>
    </source>
</reference>
<dbReference type="Proteomes" id="UP000015106">
    <property type="component" value="Chromosome 5"/>
</dbReference>